<geneLocation type="plasmid" evidence="1 2">
    <name>pS19501</name>
</geneLocation>
<evidence type="ECO:0000313" key="2">
    <source>
        <dbReference type="Proteomes" id="UP000000770"/>
    </source>
</evidence>
<proteinExistence type="predicted"/>
<reference evidence="1 2" key="1">
    <citation type="submission" date="2007-11" db="EMBL/GenBank/DDBJ databases">
        <title>Complete sequence of plasmid1 pS19501 of Shewanella baltica OS195.</title>
        <authorList>
            <consortium name="US DOE Joint Genome Institute"/>
            <person name="Copeland A."/>
            <person name="Lucas S."/>
            <person name="Lapidus A."/>
            <person name="Barry K."/>
            <person name="Glavina del Rio T."/>
            <person name="Dalin E."/>
            <person name="Tice H."/>
            <person name="Pitluck S."/>
            <person name="Chain P."/>
            <person name="Malfatti S."/>
            <person name="Shin M."/>
            <person name="Vergez L."/>
            <person name="Schmutz J."/>
            <person name="Larimer F."/>
            <person name="Land M."/>
            <person name="Hauser L."/>
            <person name="Kyrpides N."/>
            <person name="Kim E."/>
            <person name="Brettar I."/>
            <person name="Rodrigues J."/>
            <person name="Konstantinidis K."/>
            <person name="Klappenbach J."/>
            <person name="Hofle M."/>
            <person name="Tiedje J."/>
            <person name="Richardson P."/>
        </authorList>
    </citation>
    <scope>NUCLEOTIDE SEQUENCE [LARGE SCALE GENOMIC DNA]</scope>
    <source>
        <strain evidence="2">OS195</strain>
        <plasmid evidence="2">Plasmid pS19501</plasmid>
    </source>
</reference>
<dbReference type="Proteomes" id="UP000000770">
    <property type="component" value="Plasmid pS19501"/>
</dbReference>
<dbReference type="EMBL" id="CP000892">
    <property type="protein sequence ID" value="ABX51721.1"/>
    <property type="molecule type" value="Genomic_DNA"/>
</dbReference>
<keyword evidence="1" id="KW-0614">Plasmid</keyword>
<protein>
    <submittedName>
        <fullName evidence="1">Uncharacterized protein</fullName>
    </submittedName>
</protein>
<evidence type="ECO:0000313" key="1">
    <source>
        <dbReference type="EMBL" id="ABX51721.1"/>
    </source>
</evidence>
<gene>
    <name evidence="1" type="ordered locus">Sbal195_4565</name>
</gene>
<dbReference type="Pfam" id="PF20289">
    <property type="entry name" value="MComp1"/>
    <property type="match status" value="1"/>
</dbReference>
<dbReference type="InterPro" id="IPR046905">
    <property type="entry name" value="ABC-3C_MC1"/>
</dbReference>
<dbReference type="AlphaFoldDB" id="A9L6D9"/>
<sequence length="189" mass="22022">MRTEFYLDLGVNINFLKDSFPELEFNIYKAKINENSFFSVITCCIENEEILDRFWERINNLIGAEYLPTMNDFSSWNMYLALLSPNKIGSYLKYTIENDTFFVRKIIFDNQIEHLKNDHIAKLLNDHILGDDIQVDTHPNQVVLSEPKYSLVTLNLLNAKIPLGGTKSEKDMRNAWLDNAILEVNSHEI</sequence>
<dbReference type="HOGENOM" id="CLU_1433573_0_0_6"/>
<accession>A9L6D9</accession>
<organism evidence="1 2">
    <name type="scientific">Shewanella baltica (strain OS195)</name>
    <dbReference type="NCBI Taxonomy" id="399599"/>
    <lineage>
        <taxon>Bacteria</taxon>
        <taxon>Pseudomonadati</taxon>
        <taxon>Pseudomonadota</taxon>
        <taxon>Gammaproteobacteria</taxon>
        <taxon>Alteromonadales</taxon>
        <taxon>Shewanellaceae</taxon>
        <taxon>Shewanella</taxon>
    </lineage>
</organism>
<dbReference type="KEGG" id="sbn:Sbal195_4565"/>
<dbReference type="RefSeq" id="WP_012197924.1">
    <property type="nucleotide sequence ID" value="NC_009998.1"/>
</dbReference>
<name>A9L6D9_SHEB9</name>